<dbReference type="PANTHER" id="PTHR30146:SF153">
    <property type="entry name" value="LACTOSE OPERON REPRESSOR"/>
    <property type="match status" value="1"/>
</dbReference>
<dbReference type="SMART" id="SM00354">
    <property type="entry name" value="HTH_LACI"/>
    <property type="match status" value="1"/>
</dbReference>
<dbReference type="Gene3D" id="1.10.260.40">
    <property type="entry name" value="lambda repressor-like DNA-binding domains"/>
    <property type="match status" value="1"/>
</dbReference>
<proteinExistence type="predicted"/>
<evidence type="ECO:0000256" key="3">
    <source>
        <dbReference type="ARBA" id="ARBA00023163"/>
    </source>
</evidence>
<gene>
    <name evidence="5" type="ORF">GCM10008961_37250</name>
</gene>
<dbReference type="CDD" id="cd06267">
    <property type="entry name" value="PBP1_LacI_sugar_binding-like"/>
    <property type="match status" value="1"/>
</dbReference>
<dbReference type="InterPro" id="IPR028082">
    <property type="entry name" value="Peripla_BP_I"/>
</dbReference>
<keyword evidence="3" id="KW-0804">Transcription</keyword>
<comment type="caution">
    <text evidence="5">The sequence shown here is derived from an EMBL/GenBank/DDBJ whole genome shotgun (WGS) entry which is preliminary data.</text>
</comment>
<organism evidence="5 6">
    <name type="scientific">Deinococcus knuensis</name>
    <dbReference type="NCBI Taxonomy" id="1837380"/>
    <lineage>
        <taxon>Bacteria</taxon>
        <taxon>Thermotogati</taxon>
        <taxon>Deinococcota</taxon>
        <taxon>Deinococci</taxon>
        <taxon>Deinococcales</taxon>
        <taxon>Deinococcaceae</taxon>
        <taxon>Deinococcus</taxon>
    </lineage>
</organism>
<evidence type="ECO:0000313" key="6">
    <source>
        <dbReference type="Proteomes" id="UP000620633"/>
    </source>
</evidence>
<dbReference type="PROSITE" id="PS00356">
    <property type="entry name" value="HTH_LACI_1"/>
    <property type="match status" value="1"/>
</dbReference>
<name>A0ABQ2SWC2_9DEIO</name>
<dbReference type="Gene3D" id="3.40.50.2300">
    <property type="match status" value="2"/>
</dbReference>
<dbReference type="InterPro" id="IPR046335">
    <property type="entry name" value="LacI/GalR-like_sensor"/>
</dbReference>
<dbReference type="PROSITE" id="PS50932">
    <property type="entry name" value="HTH_LACI_2"/>
    <property type="match status" value="1"/>
</dbReference>
<evidence type="ECO:0000313" key="5">
    <source>
        <dbReference type="EMBL" id="GGS42569.1"/>
    </source>
</evidence>
<dbReference type="InterPro" id="IPR010982">
    <property type="entry name" value="Lambda_DNA-bd_dom_sf"/>
</dbReference>
<reference evidence="6" key="1">
    <citation type="journal article" date="2019" name="Int. J. Syst. Evol. Microbiol.">
        <title>The Global Catalogue of Microorganisms (GCM) 10K type strain sequencing project: providing services to taxonomists for standard genome sequencing and annotation.</title>
        <authorList>
            <consortium name="The Broad Institute Genomics Platform"/>
            <consortium name="The Broad Institute Genome Sequencing Center for Infectious Disease"/>
            <person name="Wu L."/>
            <person name="Ma J."/>
        </authorList>
    </citation>
    <scope>NUCLEOTIDE SEQUENCE [LARGE SCALE GENOMIC DNA]</scope>
    <source>
        <strain evidence="6">JCM 31406</strain>
    </source>
</reference>
<accession>A0ABQ2SWC2</accession>
<dbReference type="EMBL" id="BMQO01000034">
    <property type="protein sequence ID" value="GGS42569.1"/>
    <property type="molecule type" value="Genomic_DNA"/>
</dbReference>
<protein>
    <submittedName>
        <fullName evidence="5">LacI family transcriptional regulator</fullName>
    </submittedName>
</protein>
<evidence type="ECO:0000256" key="1">
    <source>
        <dbReference type="ARBA" id="ARBA00023015"/>
    </source>
</evidence>
<dbReference type="SUPFAM" id="SSF53822">
    <property type="entry name" value="Periplasmic binding protein-like I"/>
    <property type="match status" value="1"/>
</dbReference>
<dbReference type="InterPro" id="IPR000843">
    <property type="entry name" value="HTH_LacI"/>
</dbReference>
<dbReference type="Pfam" id="PF13377">
    <property type="entry name" value="Peripla_BP_3"/>
    <property type="match status" value="1"/>
</dbReference>
<evidence type="ECO:0000259" key="4">
    <source>
        <dbReference type="PROSITE" id="PS50932"/>
    </source>
</evidence>
<evidence type="ECO:0000256" key="2">
    <source>
        <dbReference type="ARBA" id="ARBA00023125"/>
    </source>
</evidence>
<keyword evidence="6" id="KW-1185">Reference proteome</keyword>
<dbReference type="CDD" id="cd01392">
    <property type="entry name" value="HTH_LacI"/>
    <property type="match status" value="1"/>
</dbReference>
<sequence length="333" mass="36717">MSQATLKDVAVHAGVSHQTVSNVLNDHPHVRPATRQRVLKAVAELDYHPNVAAKALREARITALCCAFYNHDADQIADPYRNLIQSSFVAEADLRGYTMNVAFLLGEQPETFDRLRQRFLQRQMGGSVIVGQNMTAQQWRTTREWGMSSVMFDQHFDDTLVNTVFADYRGGMRELVAHHAAQGRRDLALIIPLADPGSSGVERHEQFLASVQELGLRGRVVNGDWSFDSGERAARTLLQGDAPDAILAGNDRMAAGALLAAHQLGIDVPGTLAISGFDDFEFTLYTTPRLTTVRVPHEAMARAAVQDLLNLIETGEDQPARCFPTELVVRDSS</sequence>
<dbReference type="Proteomes" id="UP000620633">
    <property type="component" value="Unassembled WGS sequence"/>
</dbReference>
<keyword evidence="1" id="KW-0805">Transcription regulation</keyword>
<dbReference type="PANTHER" id="PTHR30146">
    <property type="entry name" value="LACI-RELATED TRANSCRIPTIONAL REPRESSOR"/>
    <property type="match status" value="1"/>
</dbReference>
<dbReference type="SUPFAM" id="SSF47413">
    <property type="entry name" value="lambda repressor-like DNA-binding domains"/>
    <property type="match status" value="1"/>
</dbReference>
<keyword evidence="2" id="KW-0238">DNA-binding</keyword>
<feature type="domain" description="HTH lacI-type" evidence="4">
    <location>
        <begin position="4"/>
        <end position="58"/>
    </location>
</feature>
<dbReference type="RefSeq" id="WP_189104273.1">
    <property type="nucleotide sequence ID" value="NZ_BMQO01000034.1"/>
</dbReference>
<dbReference type="Pfam" id="PF00356">
    <property type="entry name" value="LacI"/>
    <property type="match status" value="1"/>
</dbReference>